<dbReference type="Gene3D" id="3.50.50.60">
    <property type="entry name" value="FAD/NAD(P)-binding domain"/>
    <property type="match status" value="1"/>
</dbReference>
<dbReference type="PANTHER" id="PTHR13789">
    <property type="entry name" value="MONOOXYGENASE"/>
    <property type="match status" value="1"/>
</dbReference>
<dbReference type="GeneID" id="81367677"/>
<dbReference type="Pfam" id="PF01494">
    <property type="entry name" value="FAD_binding_3"/>
    <property type="match status" value="1"/>
</dbReference>
<dbReference type="EMBL" id="JAPZBU010000005">
    <property type="protein sequence ID" value="KAJ5404189.1"/>
    <property type="molecule type" value="Genomic_DNA"/>
</dbReference>
<reference evidence="8" key="1">
    <citation type="submission" date="2022-12" db="EMBL/GenBank/DDBJ databases">
        <authorList>
            <person name="Petersen C."/>
        </authorList>
    </citation>
    <scope>NUCLEOTIDE SEQUENCE</scope>
    <source>
        <strain evidence="8">IBT 29677</strain>
    </source>
</reference>
<evidence type="ECO:0000313" key="9">
    <source>
        <dbReference type="Proteomes" id="UP001147747"/>
    </source>
</evidence>
<evidence type="ECO:0000259" key="7">
    <source>
        <dbReference type="Pfam" id="PF01494"/>
    </source>
</evidence>
<proteinExistence type="inferred from homology"/>
<accession>A0A9X0BC27</accession>
<dbReference type="SUPFAM" id="SSF54373">
    <property type="entry name" value="FAD-linked reductases, C-terminal domain"/>
    <property type="match status" value="1"/>
</dbReference>
<feature type="domain" description="FAD-binding" evidence="7">
    <location>
        <begin position="2"/>
        <end position="331"/>
    </location>
</feature>
<keyword evidence="6" id="KW-0732">Signal</keyword>
<dbReference type="InterPro" id="IPR002938">
    <property type="entry name" value="FAD-bd"/>
</dbReference>
<dbReference type="InterPro" id="IPR050493">
    <property type="entry name" value="FAD-dep_Monooxygenase_BioMet"/>
</dbReference>
<evidence type="ECO:0000256" key="1">
    <source>
        <dbReference type="ARBA" id="ARBA00007992"/>
    </source>
</evidence>
<dbReference type="Proteomes" id="UP001147747">
    <property type="component" value="Unassembled WGS sequence"/>
</dbReference>
<keyword evidence="2" id="KW-0285">Flavoprotein</keyword>
<evidence type="ECO:0000256" key="3">
    <source>
        <dbReference type="ARBA" id="ARBA00022827"/>
    </source>
</evidence>
<keyword evidence="9" id="KW-1185">Reference proteome</keyword>
<sequence length="444" mass="48927">MQIIIVGAGIAGLSLAIALSQANHSVLIVESAPRLAELGAGIQMTPQAVKYFYQWGLKEDILAQCVRVQKTFIRDHESGSAIGVLNVADLEKQYEAPYIVLHRATLHDILHKHAIRSGAKLMLNSKVTEYDFENGAIVLKNGKRMEADLVIAADGINSFARSQLLQDADPGSQPTGWAAFRMMAEVSKIKDDPQLRELGIDIPCNSNFWIAPNRSCMTYQIKDATMLNIVLSHRDTVDTSALSYEEHKAIVNDLFEDFNPILKKLLEISLPKVVNYPVYAVPPLPNWRHASGRFTLVGDAAHAMAFYLSMGVSLAVEDAVSLATVLDLALTNPCTAPKKVQLKAALSVFEEVRKRRATDVQKASLRGGNSYHIPEGKERDALHKVMSYPDEILEVSVEDLEDGVDVHDEISGAVGGMMNRKTRDWCYGYDAIGEVTAVWNSKAR</sequence>
<evidence type="ECO:0000313" key="8">
    <source>
        <dbReference type="EMBL" id="KAJ5404189.1"/>
    </source>
</evidence>
<dbReference type="AlphaFoldDB" id="A0A9X0BC27"/>
<dbReference type="PANTHER" id="PTHR13789:SF147">
    <property type="entry name" value="PUTATIVE (AFU_ORTHOLOGUE AFUA_2G01950)-RELATED"/>
    <property type="match status" value="1"/>
</dbReference>
<dbReference type="GO" id="GO:0071949">
    <property type="term" value="F:FAD binding"/>
    <property type="evidence" value="ECO:0007669"/>
    <property type="project" value="InterPro"/>
</dbReference>
<evidence type="ECO:0000256" key="2">
    <source>
        <dbReference type="ARBA" id="ARBA00022630"/>
    </source>
</evidence>
<protein>
    <recommendedName>
        <fullName evidence="7">FAD-binding domain-containing protein</fullName>
    </recommendedName>
</protein>
<name>A0A9X0BC27_9EURO</name>
<dbReference type="InterPro" id="IPR036188">
    <property type="entry name" value="FAD/NAD-bd_sf"/>
</dbReference>
<evidence type="ECO:0000256" key="4">
    <source>
        <dbReference type="ARBA" id="ARBA00023002"/>
    </source>
</evidence>
<dbReference type="OrthoDB" id="420606at2759"/>
<dbReference type="RefSeq" id="XP_056491431.1">
    <property type="nucleotide sequence ID" value="XM_056628697.1"/>
</dbReference>
<keyword evidence="3" id="KW-0274">FAD</keyword>
<organism evidence="8 9">
    <name type="scientific">Penicillium cosmopolitanum</name>
    <dbReference type="NCBI Taxonomy" id="1131564"/>
    <lineage>
        <taxon>Eukaryota</taxon>
        <taxon>Fungi</taxon>
        <taxon>Dikarya</taxon>
        <taxon>Ascomycota</taxon>
        <taxon>Pezizomycotina</taxon>
        <taxon>Eurotiomycetes</taxon>
        <taxon>Eurotiomycetidae</taxon>
        <taxon>Eurotiales</taxon>
        <taxon>Aspergillaceae</taxon>
        <taxon>Penicillium</taxon>
    </lineage>
</organism>
<feature type="signal peptide" evidence="6">
    <location>
        <begin position="1"/>
        <end position="22"/>
    </location>
</feature>
<gene>
    <name evidence="8" type="ORF">N7509_004060</name>
</gene>
<keyword evidence="5" id="KW-0503">Monooxygenase</keyword>
<dbReference type="PRINTS" id="PR00420">
    <property type="entry name" value="RNGMNOXGNASE"/>
</dbReference>
<feature type="chain" id="PRO_5040835621" description="FAD-binding domain-containing protein" evidence="6">
    <location>
        <begin position="23"/>
        <end position="444"/>
    </location>
</feature>
<dbReference type="SUPFAM" id="SSF51905">
    <property type="entry name" value="FAD/NAD(P)-binding domain"/>
    <property type="match status" value="1"/>
</dbReference>
<dbReference type="GO" id="GO:0004497">
    <property type="term" value="F:monooxygenase activity"/>
    <property type="evidence" value="ECO:0007669"/>
    <property type="project" value="UniProtKB-KW"/>
</dbReference>
<comment type="caution">
    <text evidence="8">The sequence shown here is derived from an EMBL/GenBank/DDBJ whole genome shotgun (WGS) entry which is preliminary data.</text>
</comment>
<keyword evidence="4" id="KW-0560">Oxidoreductase</keyword>
<evidence type="ECO:0000256" key="5">
    <source>
        <dbReference type="ARBA" id="ARBA00023033"/>
    </source>
</evidence>
<evidence type="ECO:0000256" key="6">
    <source>
        <dbReference type="SAM" id="SignalP"/>
    </source>
</evidence>
<comment type="similarity">
    <text evidence="1">Belongs to the paxM FAD-dependent monooxygenase family.</text>
</comment>
<reference evidence="8" key="2">
    <citation type="journal article" date="2023" name="IMA Fungus">
        <title>Comparative genomic study of the Penicillium genus elucidates a diverse pangenome and 15 lateral gene transfer events.</title>
        <authorList>
            <person name="Petersen C."/>
            <person name="Sorensen T."/>
            <person name="Nielsen M.R."/>
            <person name="Sondergaard T.E."/>
            <person name="Sorensen J.L."/>
            <person name="Fitzpatrick D.A."/>
            <person name="Frisvad J.C."/>
            <person name="Nielsen K.L."/>
        </authorList>
    </citation>
    <scope>NUCLEOTIDE SEQUENCE</scope>
    <source>
        <strain evidence="8">IBT 29677</strain>
    </source>
</reference>